<evidence type="ECO:0000256" key="5">
    <source>
        <dbReference type="ARBA" id="ARBA00022679"/>
    </source>
</evidence>
<evidence type="ECO:0000256" key="3">
    <source>
        <dbReference type="ARBA" id="ARBA00022528"/>
    </source>
</evidence>
<evidence type="ECO:0000256" key="4">
    <source>
        <dbReference type="ARBA" id="ARBA00022640"/>
    </source>
</evidence>
<dbReference type="PANTHER" id="PTHR32523:SF7">
    <property type="entry name" value="FARNESOL KINASE, CHLOROPLASTIC"/>
    <property type="match status" value="1"/>
</dbReference>
<proteinExistence type="inferred from homology"/>
<evidence type="ECO:0000256" key="7">
    <source>
        <dbReference type="ARBA" id="ARBA00022777"/>
    </source>
</evidence>
<feature type="transmembrane region" description="Helical" evidence="11">
    <location>
        <begin position="45"/>
        <end position="61"/>
    </location>
</feature>
<gene>
    <name evidence="12" type="ORF">OLEA9_A040863</name>
</gene>
<sequence length="183" mass="19838">MFSYNWVAGDIIALAFTYGVILSILKFLEESAKMELFDLNVLRKLCHVMIGLTLMLCWPLFSSGRTGAILASLIPGLVTTRGLIVGLGMGKDEKIIRSLSRYRNSRELLKATMGYVSTITLATAIYWRTSPAAIAAICNLCAGDGIADIAGRRFGSWKLPYNRNKSIVGTTAMATCGFLASLG</sequence>
<feature type="transmembrane region" description="Helical" evidence="11">
    <location>
        <begin position="67"/>
        <end position="87"/>
    </location>
</feature>
<dbReference type="EMBL" id="CACTIH010007246">
    <property type="protein sequence ID" value="CAA3005453.1"/>
    <property type="molecule type" value="Genomic_DNA"/>
</dbReference>
<keyword evidence="9 11" id="KW-1133">Transmembrane helix</keyword>
<evidence type="ECO:0000256" key="9">
    <source>
        <dbReference type="ARBA" id="ARBA00022989"/>
    </source>
</evidence>
<dbReference type="GO" id="GO:0031969">
    <property type="term" value="C:chloroplast membrane"/>
    <property type="evidence" value="ECO:0007669"/>
    <property type="project" value="UniProtKB-SubCell"/>
</dbReference>
<dbReference type="Proteomes" id="UP000594638">
    <property type="component" value="Unassembled WGS sequence"/>
</dbReference>
<comment type="subcellular location">
    <subcellularLocation>
        <location evidence="1">Plastid</location>
        <location evidence="1">Chloroplast membrane</location>
        <topology evidence="1">Multi-pass membrane protein</topology>
    </subcellularLocation>
</comment>
<evidence type="ECO:0000256" key="10">
    <source>
        <dbReference type="ARBA" id="ARBA00023136"/>
    </source>
</evidence>
<comment type="caution">
    <text evidence="12">The sequence shown here is derived from an EMBL/GenBank/DDBJ whole genome shotgun (WGS) entry which is preliminary data.</text>
</comment>
<protein>
    <submittedName>
        <fullName evidence="12">Probable phytol kinase 3, chloroplastic</fullName>
    </submittedName>
</protein>
<keyword evidence="6 11" id="KW-0812">Transmembrane</keyword>
<evidence type="ECO:0000256" key="6">
    <source>
        <dbReference type="ARBA" id="ARBA00022692"/>
    </source>
</evidence>
<keyword evidence="10 11" id="KW-0472">Membrane</keyword>
<dbReference type="GO" id="GO:0016301">
    <property type="term" value="F:kinase activity"/>
    <property type="evidence" value="ECO:0007669"/>
    <property type="project" value="UniProtKB-KW"/>
</dbReference>
<dbReference type="OrthoDB" id="5673at2759"/>
<keyword evidence="13" id="KW-1185">Reference proteome</keyword>
<keyword evidence="4" id="KW-0934">Plastid</keyword>
<evidence type="ECO:0000313" key="12">
    <source>
        <dbReference type="EMBL" id="CAA3005453.1"/>
    </source>
</evidence>
<dbReference type="InterPro" id="IPR039606">
    <property type="entry name" value="Phytol/farnesol_kinase"/>
</dbReference>
<evidence type="ECO:0000256" key="1">
    <source>
        <dbReference type="ARBA" id="ARBA00004508"/>
    </source>
</evidence>
<evidence type="ECO:0000256" key="8">
    <source>
        <dbReference type="ARBA" id="ARBA00022946"/>
    </source>
</evidence>
<comment type="similarity">
    <text evidence="2">Belongs to the polyprenol kinase family.</text>
</comment>
<feature type="transmembrane region" description="Helical" evidence="11">
    <location>
        <begin position="108"/>
        <end position="127"/>
    </location>
</feature>
<evidence type="ECO:0000313" key="13">
    <source>
        <dbReference type="Proteomes" id="UP000594638"/>
    </source>
</evidence>
<name>A0A8S0TII8_OLEEU</name>
<keyword evidence="3" id="KW-0150">Chloroplast</keyword>
<evidence type="ECO:0000256" key="2">
    <source>
        <dbReference type="ARBA" id="ARBA00010794"/>
    </source>
</evidence>
<dbReference type="PANTHER" id="PTHR32523">
    <property type="entry name" value="PHYTOL KINASE 1, CHLOROPLASTIC"/>
    <property type="match status" value="1"/>
</dbReference>
<dbReference type="Gramene" id="OE9A040863T1">
    <property type="protein sequence ID" value="OE9A040863C1"/>
    <property type="gene ID" value="OE9A040863"/>
</dbReference>
<keyword evidence="7 12" id="KW-0418">Kinase</keyword>
<keyword evidence="5" id="KW-0808">Transferase</keyword>
<reference evidence="12 13" key="1">
    <citation type="submission" date="2019-12" db="EMBL/GenBank/DDBJ databases">
        <authorList>
            <person name="Alioto T."/>
            <person name="Alioto T."/>
            <person name="Gomez Garrido J."/>
        </authorList>
    </citation>
    <scope>NUCLEOTIDE SEQUENCE [LARGE SCALE GENOMIC DNA]</scope>
</reference>
<organism evidence="12 13">
    <name type="scientific">Olea europaea subsp. europaea</name>
    <dbReference type="NCBI Taxonomy" id="158383"/>
    <lineage>
        <taxon>Eukaryota</taxon>
        <taxon>Viridiplantae</taxon>
        <taxon>Streptophyta</taxon>
        <taxon>Embryophyta</taxon>
        <taxon>Tracheophyta</taxon>
        <taxon>Spermatophyta</taxon>
        <taxon>Magnoliopsida</taxon>
        <taxon>eudicotyledons</taxon>
        <taxon>Gunneridae</taxon>
        <taxon>Pentapetalae</taxon>
        <taxon>asterids</taxon>
        <taxon>lamiids</taxon>
        <taxon>Lamiales</taxon>
        <taxon>Oleaceae</taxon>
        <taxon>Oleeae</taxon>
        <taxon>Olea</taxon>
    </lineage>
</organism>
<feature type="transmembrane region" description="Helical" evidence="11">
    <location>
        <begin position="6"/>
        <end position="25"/>
    </location>
</feature>
<dbReference type="AlphaFoldDB" id="A0A8S0TII8"/>
<evidence type="ECO:0000256" key="11">
    <source>
        <dbReference type="SAM" id="Phobius"/>
    </source>
</evidence>
<accession>A0A8S0TII8</accession>
<keyword evidence="8" id="KW-0809">Transit peptide</keyword>